<dbReference type="InterPro" id="IPR032710">
    <property type="entry name" value="NTF2-like_dom_sf"/>
</dbReference>
<evidence type="ECO:0000313" key="6">
    <source>
        <dbReference type="Proteomes" id="UP000603453"/>
    </source>
</evidence>
<name>A0A8H7QZM5_9FUNG</name>
<evidence type="ECO:0000256" key="3">
    <source>
        <dbReference type="RuleBase" id="RU369002"/>
    </source>
</evidence>
<dbReference type="AlphaFoldDB" id="A0A8H7QZM5"/>
<evidence type="ECO:0000256" key="2">
    <source>
        <dbReference type="ARBA" id="ARBA00026247"/>
    </source>
</evidence>
<dbReference type="Pfam" id="PF02136">
    <property type="entry name" value="NTF2"/>
    <property type="match status" value="1"/>
</dbReference>
<dbReference type="Proteomes" id="UP000603453">
    <property type="component" value="Unassembled WGS sequence"/>
</dbReference>
<dbReference type="SUPFAM" id="SSF54427">
    <property type="entry name" value="NTF2-like"/>
    <property type="match status" value="1"/>
</dbReference>
<dbReference type="FunFam" id="3.10.450.50:FF:000005">
    <property type="entry name" value="Nuclear transport factor 2"/>
    <property type="match status" value="1"/>
</dbReference>
<comment type="function">
    <text evidence="3">Has a role in nuclear-cytoplasmic transport of proteins and mRNAs.</text>
</comment>
<evidence type="ECO:0000313" key="5">
    <source>
        <dbReference type="EMBL" id="KAG2200805.1"/>
    </source>
</evidence>
<keyword evidence="3" id="KW-0539">Nucleus</keyword>
<reference evidence="5" key="1">
    <citation type="submission" date="2020-12" db="EMBL/GenBank/DDBJ databases">
        <title>Metabolic potential, ecology and presence of endohyphal bacteria is reflected in genomic diversity of Mucoromycotina.</title>
        <authorList>
            <person name="Muszewska A."/>
            <person name="Okrasinska A."/>
            <person name="Steczkiewicz K."/>
            <person name="Drgas O."/>
            <person name="Orlowska M."/>
            <person name="Perlinska-Lenart U."/>
            <person name="Aleksandrzak-Piekarczyk T."/>
            <person name="Szatraj K."/>
            <person name="Zielenkiewicz U."/>
            <person name="Pilsyk S."/>
            <person name="Malc E."/>
            <person name="Mieczkowski P."/>
            <person name="Kruszewska J.S."/>
            <person name="Biernat P."/>
            <person name="Pawlowska J."/>
        </authorList>
    </citation>
    <scope>NUCLEOTIDE SEQUENCE</scope>
    <source>
        <strain evidence="5">WA0000017839</strain>
    </source>
</reference>
<dbReference type="CDD" id="cd00780">
    <property type="entry name" value="NTF2"/>
    <property type="match status" value="1"/>
</dbReference>
<comment type="caution">
    <text evidence="5">The sequence shown here is derived from an EMBL/GenBank/DDBJ whole genome shotgun (WGS) entry which is preliminary data.</text>
</comment>
<keyword evidence="3" id="KW-0813">Transport</keyword>
<dbReference type="GO" id="GO:0005635">
    <property type="term" value="C:nuclear envelope"/>
    <property type="evidence" value="ECO:0007669"/>
    <property type="project" value="UniProtKB-ARBA"/>
</dbReference>
<evidence type="ECO:0000256" key="1">
    <source>
        <dbReference type="ARBA" id="ARBA00022490"/>
    </source>
</evidence>
<dbReference type="GO" id="GO:0005737">
    <property type="term" value="C:cytoplasm"/>
    <property type="evidence" value="ECO:0007669"/>
    <property type="project" value="UniProtKB-SubCell"/>
</dbReference>
<dbReference type="InterPro" id="IPR018222">
    <property type="entry name" value="Nuclear_transport_factor_2_euk"/>
</dbReference>
<keyword evidence="3" id="KW-0653">Protein transport</keyword>
<dbReference type="PROSITE" id="PS50177">
    <property type="entry name" value="NTF2_DOMAIN"/>
    <property type="match status" value="1"/>
</dbReference>
<accession>A0A8H7QZM5</accession>
<comment type="subcellular location">
    <subcellularLocation>
        <location evidence="3">Cytoplasm</location>
    </subcellularLocation>
    <subcellularLocation>
        <location evidence="3">Nucleus</location>
    </subcellularLocation>
</comment>
<dbReference type="GO" id="GO:0051028">
    <property type="term" value="P:mRNA transport"/>
    <property type="evidence" value="ECO:0007669"/>
    <property type="project" value="UniProtKB-UniRule"/>
</dbReference>
<feature type="domain" description="NTF2" evidence="4">
    <location>
        <begin position="7"/>
        <end position="121"/>
    </location>
</feature>
<proteinExistence type="predicted"/>
<dbReference type="InterPro" id="IPR045875">
    <property type="entry name" value="NTF2"/>
</dbReference>
<keyword evidence="6" id="KW-1185">Reference proteome</keyword>
<keyword evidence="1 3" id="KW-0963">Cytoplasm</keyword>
<protein>
    <recommendedName>
        <fullName evidence="2 3">Nuclear transport factor 2</fullName>
        <shortName evidence="3">NTF-2</shortName>
    </recommendedName>
</protein>
<dbReference type="Gene3D" id="3.10.450.50">
    <property type="match status" value="1"/>
</dbReference>
<organism evidence="5 6">
    <name type="scientific">Mucor saturninus</name>
    <dbReference type="NCBI Taxonomy" id="64648"/>
    <lineage>
        <taxon>Eukaryota</taxon>
        <taxon>Fungi</taxon>
        <taxon>Fungi incertae sedis</taxon>
        <taxon>Mucoromycota</taxon>
        <taxon>Mucoromycotina</taxon>
        <taxon>Mucoromycetes</taxon>
        <taxon>Mucorales</taxon>
        <taxon>Mucorineae</taxon>
        <taxon>Mucoraceae</taxon>
        <taxon>Mucor</taxon>
    </lineage>
</organism>
<dbReference type="PANTHER" id="PTHR12612">
    <property type="entry name" value="NUCLEAR TRANSPORT FACTOR 2"/>
    <property type="match status" value="1"/>
</dbReference>
<dbReference type="EMBL" id="JAEPRD010000078">
    <property type="protein sequence ID" value="KAG2200805.1"/>
    <property type="molecule type" value="Genomic_DNA"/>
</dbReference>
<dbReference type="GO" id="GO:0006606">
    <property type="term" value="P:protein import into nucleus"/>
    <property type="evidence" value="ECO:0007669"/>
    <property type="project" value="UniProtKB-ARBA"/>
</dbReference>
<evidence type="ECO:0000259" key="4">
    <source>
        <dbReference type="PROSITE" id="PS50177"/>
    </source>
</evidence>
<dbReference type="OrthoDB" id="6507044at2759"/>
<dbReference type="InterPro" id="IPR002075">
    <property type="entry name" value="NTF2_dom"/>
</dbReference>
<gene>
    <name evidence="5" type="ORF">INT47_001336</name>
</gene>
<sequence>MADINQIALAFTKFYYETFDRNRQDLTSLYREQSMLTFEGQQFSGAGVIVEKLVSLPFQKVQHKVSTTDAQPGNPSGGSIIVAVTGALLIDDEQNPQMFSQTFHLVPEGASYWVYNDIFRLNYA</sequence>